<dbReference type="InterPro" id="IPR018247">
    <property type="entry name" value="EF_Hand_1_Ca_BS"/>
</dbReference>
<evidence type="ECO:0000313" key="4">
    <source>
        <dbReference type="EMBL" id="PMR81661.1"/>
    </source>
</evidence>
<dbReference type="InterPro" id="IPR002048">
    <property type="entry name" value="EF_hand_dom"/>
</dbReference>
<dbReference type="Proteomes" id="UP000235547">
    <property type="component" value="Unassembled WGS sequence"/>
</dbReference>
<evidence type="ECO:0000256" key="2">
    <source>
        <dbReference type="SAM" id="SignalP"/>
    </source>
</evidence>
<dbReference type="PROSITE" id="PS00018">
    <property type="entry name" value="EF_HAND_1"/>
    <property type="match status" value="1"/>
</dbReference>
<evidence type="ECO:0000256" key="1">
    <source>
        <dbReference type="SAM" id="MobiDB-lite"/>
    </source>
</evidence>
<dbReference type="GO" id="GO:0005509">
    <property type="term" value="F:calcium ion binding"/>
    <property type="evidence" value="ECO:0007669"/>
    <property type="project" value="InterPro"/>
</dbReference>
<dbReference type="Pfam" id="PF13202">
    <property type="entry name" value="EF-hand_5"/>
    <property type="match status" value="2"/>
</dbReference>
<gene>
    <name evidence="4" type="ORF">C1H70_04490</name>
</gene>
<proteinExistence type="predicted"/>
<accession>A0A2N7UMK7</accession>
<feature type="compositionally biased region" description="Polar residues" evidence="1">
    <location>
        <begin position="42"/>
        <end position="51"/>
    </location>
</feature>
<evidence type="ECO:0000259" key="3">
    <source>
        <dbReference type="Pfam" id="PF13202"/>
    </source>
</evidence>
<name>A0A2N7UMK7_9GAMM</name>
<dbReference type="OrthoDB" id="6171021at2"/>
<dbReference type="SUPFAM" id="SSF47473">
    <property type="entry name" value="EF-hand"/>
    <property type="match status" value="1"/>
</dbReference>
<comment type="caution">
    <text evidence="4">The sequence shown here is derived from an EMBL/GenBank/DDBJ whole genome shotgun (WGS) entry which is preliminary data.</text>
</comment>
<feature type="compositionally biased region" description="Basic and acidic residues" evidence="1">
    <location>
        <begin position="56"/>
        <end position="65"/>
    </location>
</feature>
<protein>
    <recommendedName>
        <fullName evidence="3">EF-hand domain-containing protein</fullName>
    </recommendedName>
</protein>
<feature type="region of interest" description="Disordered" evidence="1">
    <location>
        <begin position="28"/>
        <end position="68"/>
    </location>
</feature>
<evidence type="ECO:0000313" key="5">
    <source>
        <dbReference type="Proteomes" id="UP000235547"/>
    </source>
</evidence>
<dbReference type="InterPro" id="IPR011992">
    <property type="entry name" value="EF-hand-dom_pair"/>
</dbReference>
<organism evidence="4 5">
    <name type="scientific">Halomonas urumqiensis</name>
    <dbReference type="NCBI Taxonomy" id="1684789"/>
    <lineage>
        <taxon>Bacteria</taxon>
        <taxon>Pseudomonadati</taxon>
        <taxon>Pseudomonadota</taxon>
        <taxon>Gammaproteobacteria</taxon>
        <taxon>Oceanospirillales</taxon>
        <taxon>Halomonadaceae</taxon>
        <taxon>Halomonas</taxon>
    </lineage>
</organism>
<keyword evidence="5" id="KW-1185">Reference proteome</keyword>
<keyword evidence="2" id="KW-0732">Signal</keyword>
<dbReference type="EMBL" id="PNRG01000008">
    <property type="protein sequence ID" value="PMR81661.1"/>
    <property type="molecule type" value="Genomic_DNA"/>
</dbReference>
<dbReference type="Gene3D" id="1.10.238.10">
    <property type="entry name" value="EF-hand"/>
    <property type="match status" value="1"/>
</dbReference>
<feature type="domain" description="EF-hand" evidence="3">
    <location>
        <begin position="79"/>
        <end position="95"/>
    </location>
</feature>
<feature type="chain" id="PRO_5014717841" description="EF-hand domain-containing protein" evidence="2">
    <location>
        <begin position="27"/>
        <end position="100"/>
    </location>
</feature>
<reference evidence="4 5" key="1">
    <citation type="submission" date="2018-01" db="EMBL/GenBank/DDBJ databases">
        <title>Halomonas endophytica sp. nov., isolated from storage liquid in the stems of Populus euphratica.</title>
        <authorList>
            <person name="Chen C."/>
        </authorList>
    </citation>
    <scope>NUCLEOTIDE SEQUENCE [LARGE SCALE GENOMIC DNA]</scope>
    <source>
        <strain evidence="4 5">BZ-SZ-XJ27</strain>
    </source>
</reference>
<dbReference type="AlphaFoldDB" id="A0A2N7UMK7"/>
<feature type="domain" description="EF-hand" evidence="3">
    <location>
        <begin position="55"/>
        <end position="70"/>
    </location>
</feature>
<sequence>MTDMNTHWRAMAIALALLLAPSATLAEGSGKLPHEDPLQSIGAHSQDQAARSSHFRQLDTDRDGRLSAMEAGGRLPEAFWVLDRNQDGYLSPSEYAYRPY</sequence>
<feature type="signal peptide" evidence="2">
    <location>
        <begin position="1"/>
        <end position="26"/>
    </location>
</feature>